<evidence type="ECO:0000256" key="1">
    <source>
        <dbReference type="SAM" id="MobiDB-lite"/>
    </source>
</evidence>
<dbReference type="Proteomes" id="UP000051681">
    <property type="component" value="Unassembled WGS sequence"/>
</dbReference>
<reference evidence="2 3" key="1">
    <citation type="submission" date="2015-09" db="EMBL/GenBank/DDBJ databases">
        <authorList>
            <consortium name="Swine Surveillance"/>
        </authorList>
    </citation>
    <scope>NUCLEOTIDE SEQUENCE [LARGE SCALE GENOMIC DNA]</scope>
    <source>
        <strain evidence="2 3">CECT 8383</strain>
    </source>
</reference>
<feature type="compositionally biased region" description="Polar residues" evidence="1">
    <location>
        <begin position="1"/>
        <end position="17"/>
    </location>
</feature>
<dbReference type="RefSeq" id="WP_076399920.1">
    <property type="nucleotide sequence ID" value="NZ_CYSF01000006.1"/>
</dbReference>
<name>A0A0N7M1T6_9RHOB</name>
<evidence type="ECO:0000313" key="2">
    <source>
        <dbReference type="EMBL" id="CUH84211.1"/>
    </source>
</evidence>
<gene>
    <name evidence="2" type="ORF">TM5383_01417</name>
</gene>
<proteinExistence type="predicted"/>
<keyword evidence="3" id="KW-1185">Reference proteome</keyword>
<organism evidence="2 3">
    <name type="scientific">Thalassovita mediterranea</name>
    <dbReference type="NCBI Taxonomy" id="340021"/>
    <lineage>
        <taxon>Bacteria</taxon>
        <taxon>Pseudomonadati</taxon>
        <taxon>Pseudomonadota</taxon>
        <taxon>Alphaproteobacteria</taxon>
        <taxon>Rhodobacterales</taxon>
        <taxon>Roseobacteraceae</taxon>
        <taxon>Thalassovita</taxon>
    </lineage>
</organism>
<dbReference type="EMBL" id="CYSF01000006">
    <property type="protein sequence ID" value="CUH84211.1"/>
    <property type="molecule type" value="Genomic_DNA"/>
</dbReference>
<protein>
    <submittedName>
        <fullName evidence="2">Uncharacterized protein</fullName>
    </submittedName>
</protein>
<sequence length="437" mass="49228">MNRAQLTSSKTKSNNENPDPFYTHPVFKQILSPVVEPATDATEAKVDQLLEGLGCLKDRPSTNAKLRVLLSSFLLQAQRLQDRIDLKGGSLLIGWPHNEAYWRIRSKVGYKVAKQLREAMIEHGWITHTIQAERDVYNGTGNAHGYLIADEVPAKARGLEFQSNDSLIYATKVKDSNKKTVDSVVDNRTKALWSLWKSSPLTYGDLKMWTAQRSFSDEALTKGGRFYGPWTSMKPQYRLHCTIDDQPVAEVDVSGMYLTLLFAISGKSPFQDKFADPYQIPDLDGITRKEIKAVILSAIGGGTTHQTQPTKMIKDAGIDQDRLTEIRRAIIPAYECLDALWKRGAPREFYSENLAVHETEIMMRVVETLQQPIFILHDCLICQRDVAKDVGLALQDTFLSYCQENGWTPTKPAFTIEYLAGDAVDEEVVEGCFNPYK</sequence>
<dbReference type="AlphaFoldDB" id="A0A0N7M1T6"/>
<feature type="region of interest" description="Disordered" evidence="1">
    <location>
        <begin position="1"/>
        <end position="20"/>
    </location>
</feature>
<accession>A0A0N7M1T6</accession>
<dbReference type="OrthoDB" id="7791838at2"/>
<evidence type="ECO:0000313" key="3">
    <source>
        <dbReference type="Proteomes" id="UP000051681"/>
    </source>
</evidence>